<keyword evidence="4" id="KW-0997">Cell inner membrane</keyword>
<dbReference type="Pfam" id="PF01306">
    <property type="entry name" value="LacY_symp"/>
    <property type="match status" value="1"/>
</dbReference>
<feature type="transmembrane region" description="Helical" evidence="8">
    <location>
        <begin position="264"/>
        <end position="285"/>
    </location>
</feature>
<dbReference type="InterPro" id="IPR020846">
    <property type="entry name" value="MFS_dom"/>
</dbReference>
<evidence type="ECO:0000256" key="6">
    <source>
        <dbReference type="ARBA" id="ARBA00022989"/>
    </source>
</evidence>
<feature type="domain" description="Major facilitator superfamily (MFS) profile" evidence="9">
    <location>
        <begin position="15"/>
        <end position="410"/>
    </location>
</feature>
<feature type="transmembrane region" description="Helical" evidence="8">
    <location>
        <begin position="150"/>
        <end position="172"/>
    </location>
</feature>
<sequence length="416" mass="46990">MKSKKILNQTLNNESYLQSAATLMLFFASMGVWWSFFQVWLTSTKNGLGLSGAEVGTIYGTNSMVTLILMFIYGAIQDKLVTKRYLLIFCAVIDTLIGPFFVWIYSPLLHHNFILGIITGSFVLSAGFLSASGVFEAVSEKLSRRFNFEYGYARAGGSLGYASVTLLAGFLFPINPQLNFWFGSFLGLLLLLELIFWRPNTKKEDTSKKEQIPKVRDMFGVLKIRDLWLIIIFVMFTTTFFTVFDQQMFPDFYTRLFATPELGQRMYGILNSVQVFTEALMMSLVPILMKKIGVRNSLLLGVALMFVRIGACGLLHDPLAISFIKVFQAIEVPLFLLSIFRYFNIHFDPKLSATLYMIGFQVASQVGQILLSTPLGTLRDRVGYSDTFYVIALIVLTAGIYAFFVLKKDPPKKVNE</sequence>
<dbReference type="NCBIfam" id="NF007077">
    <property type="entry name" value="PRK09528.1"/>
    <property type="match status" value="1"/>
</dbReference>
<evidence type="ECO:0000313" key="11">
    <source>
        <dbReference type="Proteomes" id="UP001321861"/>
    </source>
</evidence>
<evidence type="ECO:0000256" key="3">
    <source>
        <dbReference type="ARBA" id="ARBA00022475"/>
    </source>
</evidence>
<evidence type="ECO:0000256" key="1">
    <source>
        <dbReference type="ARBA" id="ARBA00004429"/>
    </source>
</evidence>
<dbReference type="Proteomes" id="UP001321861">
    <property type="component" value="Chromosome"/>
</dbReference>
<dbReference type="PROSITE" id="PS50850">
    <property type="entry name" value="MFS"/>
    <property type="match status" value="1"/>
</dbReference>
<dbReference type="PANTHER" id="PTHR23522:SF10">
    <property type="entry name" value="3-PHENYLPROPIONIC ACID TRANSPORTER-RELATED"/>
    <property type="match status" value="1"/>
</dbReference>
<evidence type="ECO:0000256" key="7">
    <source>
        <dbReference type="ARBA" id="ARBA00023136"/>
    </source>
</evidence>
<dbReference type="GO" id="GO:0030395">
    <property type="term" value="F:lactose binding"/>
    <property type="evidence" value="ECO:0007669"/>
    <property type="project" value="TreeGrafter"/>
</dbReference>
<feature type="transmembrane region" description="Helical" evidence="8">
    <location>
        <begin position="227"/>
        <end position="244"/>
    </location>
</feature>
<dbReference type="KEGG" id="xap:XA3_09710"/>
<evidence type="ECO:0000256" key="2">
    <source>
        <dbReference type="ARBA" id="ARBA00022448"/>
    </source>
</evidence>
<dbReference type="PANTHER" id="PTHR23522">
    <property type="entry name" value="BLL5896 PROTEIN"/>
    <property type="match status" value="1"/>
</dbReference>
<gene>
    <name evidence="10" type="primary">lacY</name>
    <name evidence="10" type="ORF">XA3_09710</name>
</gene>
<dbReference type="PRINTS" id="PR00174">
    <property type="entry name" value="LACYSMPORT"/>
</dbReference>
<dbReference type="RefSeq" id="WP_317636430.1">
    <property type="nucleotide sequence ID" value="NZ_AP026802.1"/>
</dbReference>
<dbReference type="InterPro" id="IPR000576">
    <property type="entry name" value="LacY/RafB_perm_fam"/>
</dbReference>
<accession>A0AAU9DF40</accession>
<feature type="transmembrane region" description="Helical" evidence="8">
    <location>
        <begin position="178"/>
        <end position="197"/>
    </location>
</feature>
<dbReference type="SUPFAM" id="SSF103473">
    <property type="entry name" value="MFS general substrate transporter"/>
    <property type="match status" value="1"/>
</dbReference>
<evidence type="ECO:0000256" key="4">
    <source>
        <dbReference type="ARBA" id="ARBA00022519"/>
    </source>
</evidence>
<reference evidence="10 11" key="1">
    <citation type="journal article" date="2023" name="Microbiol. Spectr.">
        <title>Symbiosis of Carpenter Bees with Uncharacterized Lactic Acid Bacteria Showing NAD Auxotrophy.</title>
        <authorList>
            <person name="Kawasaki S."/>
            <person name="Ozawa K."/>
            <person name="Mori T."/>
            <person name="Yamamoto A."/>
            <person name="Ito M."/>
            <person name="Ohkuma M."/>
            <person name="Sakamoto M."/>
            <person name="Matsutani M."/>
        </authorList>
    </citation>
    <scope>NUCLEOTIDE SEQUENCE [LARGE SCALE GENOMIC DNA]</scope>
    <source>
        <strain evidence="10 11">XA3</strain>
    </source>
</reference>
<feature type="transmembrane region" description="Helical" evidence="8">
    <location>
        <begin position="387"/>
        <end position="406"/>
    </location>
</feature>
<feature type="transmembrane region" description="Helical" evidence="8">
    <location>
        <begin position="57"/>
        <end position="76"/>
    </location>
</feature>
<evidence type="ECO:0000256" key="5">
    <source>
        <dbReference type="ARBA" id="ARBA00022692"/>
    </source>
</evidence>
<evidence type="ECO:0000256" key="8">
    <source>
        <dbReference type="SAM" id="Phobius"/>
    </source>
</evidence>
<keyword evidence="6 8" id="KW-1133">Transmembrane helix</keyword>
<feature type="transmembrane region" description="Helical" evidence="8">
    <location>
        <begin position="112"/>
        <end position="138"/>
    </location>
</feature>
<feature type="transmembrane region" description="Helical" evidence="8">
    <location>
        <begin position="20"/>
        <end position="37"/>
    </location>
</feature>
<keyword evidence="5 8" id="KW-0812">Transmembrane</keyword>
<protein>
    <submittedName>
        <fullName evidence="10">Galactoside permease</fullName>
    </submittedName>
</protein>
<dbReference type="GO" id="GO:0005886">
    <property type="term" value="C:plasma membrane"/>
    <property type="evidence" value="ECO:0007669"/>
    <property type="project" value="UniProtKB-SubCell"/>
</dbReference>
<proteinExistence type="predicted"/>
<organism evidence="10 11">
    <name type="scientific">Xylocopilactobacillus apicola</name>
    <dbReference type="NCBI Taxonomy" id="2932184"/>
    <lineage>
        <taxon>Bacteria</taxon>
        <taxon>Bacillati</taxon>
        <taxon>Bacillota</taxon>
        <taxon>Bacilli</taxon>
        <taxon>Lactobacillales</taxon>
        <taxon>Lactobacillaceae</taxon>
        <taxon>Xylocopilactobacillus</taxon>
    </lineage>
</organism>
<evidence type="ECO:0000313" key="10">
    <source>
        <dbReference type="EMBL" id="BDR58530.1"/>
    </source>
</evidence>
<dbReference type="NCBIfam" id="TIGR00882">
    <property type="entry name" value="2A0105"/>
    <property type="match status" value="1"/>
</dbReference>
<feature type="transmembrane region" description="Helical" evidence="8">
    <location>
        <begin position="355"/>
        <end position="375"/>
    </location>
</feature>
<dbReference type="InterPro" id="IPR036259">
    <property type="entry name" value="MFS_trans_sf"/>
</dbReference>
<keyword evidence="3" id="KW-1003">Cell membrane</keyword>
<keyword evidence="11" id="KW-1185">Reference proteome</keyword>
<dbReference type="Gene3D" id="1.20.1250.20">
    <property type="entry name" value="MFS general substrate transporter like domains"/>
    <property type="match status" value="2"/>
</dbReference>
<dbReference type="AlphaFoldDB" id="A0AAU9DF40"/>
<dbReference type="GO" id="GO:0015528">
    <property type="term" value="F:lactose:proton symporter activity"/>
    <property type="evidence" value="ECO:0007669"/>
    <property type="project" value="TreeGrafter"/>
</dbReference>
<name>A0AAU9DF40_9LACO</name>
<comment type="subcellular location">
    <subcellularLocation>
        <location evidence="1">Cell inner membrane</location>
        <topology evidence="1">Multi-pass membrane protein</topology>
    </subcellularLocation>
</comment>
<dbReference type="EMBL" id="AP026802">
    <property type="protein sequence ID" value="BDR58530.1"/>
    <property type="molecule type" value="Genomic_DNA"/>
</dbReference>
<keyword evidence="2" id="KW-0813">Transport</keyword>
<keyword evidence="7 8" id="KW-0472">Membrane</keyword>
<feature type="transmembrane region" description="Helical" evidence="8">
    <location>
        <begin position="85"/>
        <end position="106"/>
    </location>
</feature>
<feature type="transmembrane region" description="Helical" evidence="8">
    <location>
        <begin position="322"/>
        <end position="343"/>
    </location>
</feature>
<evidence type="ECO:0000259" key="9">
    <source>
        <dbReference type="PROSITE" id="PS50850"/>
    </source>
</evidence>
<feature type="transmembrane region" description="Helical" evidence="8">
    <location>
        <begin position="297"/>
        <end position="316"/>
    </location>
</feature>